<dbReference type="PATRIC" id="fig|38300.4.peg.5376"/>
<feature type="domain" description="Transglutaminase-like" evidence="1">
    <location>
        <begin position="59"/>
        <end position="155"/>
    </location>
</feature>
<proteinExistence type="predicted"/>
<reference evidence="2 3" key="1">
    <citation type="submission" date="2015-08" db="EMBL/GenBank/DDBJ databases">
        <title>Genome sequence of the pristinamycin over-producing bacterium Streptomyces pristinaespiralis HCCB10218.</title>
        <authorList>
            <person name="Tian J."/>
            <person name="Yang J."/>
            <person name="Li L."/>
            <person name="Ruan L."/>
            <person name="Wei W."/>
            <person name="Zheng G."/>
            <person name="Wei Z."/>
            <person name="Yang S."/>
            <person name="Ge M."/>
            <person name="Jiang W."/>
            <person name="Lu Y."/>
        </authorList>
    </citation>
    <scope>NUCLEOTIDE SEQUENCE [LARGE SCALE GENOMIC DNA]</scope>
    <source>
        <strain evidence="2 3">HCCB 10218</strain>
    </source>
</reference>
<dbReference type="STRING" id="38300.SPRI_5128"/>
<evidence type="ECO:0000313" key="2">
    <source>
        <dbReference type="EMBL" id="ALC23434.1"/>
    </source>
</evidence>
<dbReference type="OMA" id="FWYPRFP"/>
<evidence type="ECO:0000259" key="1">
    <source>
        <dbReference type="Pfam" id="PF01841"/>
    </source>
</evidence>
<evidence type="ECO:0000313" key="3">
    <source>
        <dbReference type="Proteomes" id="UP000060513"/>
    </source>
</evidence>
<dbReference type="Proteomes" id="UP000060513">
    <property type="component" value="Chromosome"/>
</dbReference>
<dbReference type="OrthoDB" id="4461372at2"/>
<dbReference type="RefSeq" id="WP_005318192.1">
    <property type="nucleotide sequence ID" value="NZ_CP011340.1"/>
</dbReference>
<dbReference type="GeneID" id="97233816"/>
<dbReference type="InterPro" id="IPR002931">
    <property type="entry name" value="Transglutaminase-like"/>
</dbReference>
<dbReference type="KEGG" id="spri:SPRI_5128"/>
<organism evidence="2">
    <name type="scientific">Streptomyces pristinaespiralis</name>
    <dbReference type="NCBI Taxonomy" id="38300"/>
    <lineage>
        <taxon>Bacteria</taxon>
        <taxon>Bacillati</taxon>
        <taxon>Actinomycetota</taxon>
        <taxon>Actinomycetes</taxon>
        <taxon>Kitasatosporales</taxon>
        <taxon>Streptomycetaceae</taxon>
        <taxon>Streptomyces</taxon>
    </lineage>
</organism>
<dbReference type="EMBL" id="CP011340">
    <property type="protein sequence ID" value="ALC23434.1"/>
    <property type="molecule type" value="Genomic_DNA"/>
</dbReference>
<dbReference type="Pfam" id="PF01841">
    <property type="entry name" value="Transglut_core"/>
    <property type="match status" value="1"/>
</dbReference>
<dbReference type="AlphaFoldDB" id="A0A0M4DDP6"/>
<name>A0A0M4DDP6_STRPR</name>
<accession>A0A0M4DDP6</accession>
<sequence length="265" mass="28626">MTSSILRPRGRVRVRTSERETAAGSTEPTRILDWQHPRVALLVRGLGTTTAPGRADAAAERVQALRAAHRWIATSVRPVYSVQDERPVSEVLRRGRGSCSQRLAVLESVARASGVATRVRGLVVDGTFWYPRFPRLHQIVPDQVLLAWPEFRIDGLSPDGHAAAPWLTVSELFGDLDELSGHAGGGFTNADPETLFEALSRTAIDWDGATACPSAGAPCDLSAHVLADLGHFDSRDELFARHGQTLCGMARLLAEPVLGRRSAGA</sequence>
<gene>
    <name evidence="2" type="ORF">SPRI_5128</name>
</gene>
<protein>
    <recommendedName>
        <fullName evidence="1">Transglutaminase-like domain-containing protein</fullName>
    </recommendedName>
</protein>